<comment type="similarity">
    <text evidence="4">Belongs to the cytochrome b5 family.</text>
</comment>
<gene>
    <name evidence="7" type="ORF">PGLA1383_LOCUS32761</name>
</gene>
<reference evidence="7" key="1">
    <citation type="submission" date="2021-02" db="EMBL/GenBank/DDBJ databases">
        <authorList>
            <person name="Dougan E. K."/>
            <person name="Rhodes N."/>
            <person name="Thang M."/>
            <person name="Chan C."/>
        </authorList>
    </citation>
    <scope>NUCLEOTIDE SEQUENCE</scope>
</reference>
<evidence type="ECO:0000313" key="8">
    <source>
        <dbReference type="Proteomes" id="UP000654075"/>
    </source>
</evidence>
<keyword evidence="3 4" id="KW-0408">Iron</keyword>
<accession>A0A813FLJ0</accession>
<keyword evidence="2 4" id="KW-0479">Metal-binding</keyword>
<dbReference type="PANTHER" id="PTHR19353:SF15">
    <property type="entry name" value="CYTOCHROME B5 HEME-BINDING DOMAIN-CONTAINING PROTEIN"/>
    <property type="match status" value="1"/>
</dbReference>
<feature type="non-terminal residue" evidence="7">
    <location>
        <position position="137"/>
    </location>
</feature>
<keyword evidence="1 4" id="KW-0349">Heme</keyword>
<dbReference type="Gene3D" id="3.10.120.10">
    <property type="entry name" value="Cytochrome b5-like heme/steroid binding domain"/>
    <property type="match status" value="1"/>
</dbReference>
<dbReference type="InterPro" id="IPR036400">
    <property type="entry name" value="Cyt_B5-like_heme/steroid_sf"/>
</dbReference>
<protein>
    <recommendedName>
        <fullName evidence="6">Cytochrome b5 heme-binding domain-containing protein</fullName>
    </recommendedName>
</protein>
<dbReference type="PANTHER" id="PTHR19353">
    <property type="entry name" value="FATTY ACID DESATURASE 2"/>
    <property type="match status" value="1"/>
</dbReference>
<evidence type="ECO:0000259" key="6">
    <source>
        <dbReference type="PROSITE" id="PS50255"/>
    </source>
</evidence>
<dbReference type="Proteomes" id="UP000654075">
    <property type="component" value="Unassembled WGS sequence"/>
</dbReference>
<dbReference type="GO" id="GO:0020037">
    <property type="term" value="F:heme binding"/>
    <property type="evidence" value="ECO:0007669"/>
    <property type="project" value="UniProtKB-UniRule"/>
</dbReference>
<proteinExistence type="inferred from homology"/>
<dbReference type="EMBL" id="CAJNNV010025549">
    <property type="protein sequence ID" value="CAE8615041.1"/>
    <property type="molecule type" value="Genomic_DNA"/>
</dbReference>
<dbReference type="GO" id="GO:0046872">
    <property type="term" value="F:metal ion binding"/>
    <property type="evidence" value="ECO:0007669"/>
    <property type="project" value="UniProtKB-UniRule"/>
</dbReference>
<dbReference type="GO" id="GO:0006629">
    <property type="term" value="P:lipid metabolic process"/>
    <property type="evidence" value="ECO:0007669"/>
    <property type="project" value="TreeGrafter"/>
</dbReference>
<evidence type="ECO:0000313" key="7">
    <source>
        <dbReference type="EMBL" id="CAE8615041.1"/>
    </source>
</evidence>
<dbReference type="OrthoDB" id="260519at2759"/>
<dbReference type="GO" id="GO:0016717">
    <property type="term" value="F:oxidoreductase activity, acting on paired donors, with oxidation of a pair of donors resulting in the reduction of molecular oxygen to two molecules of water"/>
    <property type="evidence" value="ECO:0007669"/>
    <property type="project" value="TreeGrafter"/>
</dbReference>
<evidence type="ECO:0000256" key="4">
    <source>
        <dbReference type="RuleBase" id="RU362121"/>
    </source>
</evidence>
<feature type="compositionally biased region" description="Low complexity" evidence="5">
    <location>
        <begin position="1"/>
        <end position="30"/>
    </location>
</feature>
<feature type="non-terminal residue" evidence="7">
    <location>
        <position position="1"/>
    </location>
</feature>
<name>A0A813FLJ0_POLGL</name>
<keyword evidence="8" id="KW-1185">Reference proteome</keyword>
<sequence>GSSSASETSSTGSEGLSRASSASPLCSDSSQDLPSPASVGVEAEKMDRDMWYIHGNCYDLAQFVPKHPGGHLAILSGRGRDCTNLFESYHPWNDKHRKVLKAYGAAPPAPDPFYEELKEKVRAAFPGGGPSTRMRPQ</sequence>
<dbReference type="PROSITE" id="PS00191">
    <property type="entry name" value="CYTOCHROME_B5_1"/>
    <property type="match status" value="1"/>
</dbReference>
<feature type="domain" description="Cytochrome b5 heme-binding" evidence="6">
    <location>
        <begin position="31"/>
        <end position="96"/>
    </location>
</feature>
<evidence type="ECO:0000256" key="2">
    <source>
        <dbReference type="ARBA" id="ARBA00022723"/>
    </source>
</evidence>
<organism evidence="7 8">
    <name type="scientific">Polarella glacialis</name>
    <name type="common">Dinoflagellate</name>
    <dbReference type="NCBI Taxonomy" id="89957"/>
    <lineage>
        <taxon>Eukaryota</taxon>
        <taxon>Sar</taxon>
        <taxon>Alveolata</taxon>
        <taxon>Dinophyceae</taxon>
        <taxon>Suessiales</taxon>
        <taxon>Suessiaceae</taxon>
        <taxon>Polarella</taxon>
    </lineage>
</organism>
<dbReference type="GO" id="GO:0016020">
    <property type="term" value="C:membrane"/>
    <property type="evidence" value="ECO:0007669"/>
    <property type="project" value="TreeGrafter"/>
</dbReference>
<dbReference type="InterPro" id="IPR012171">
    <property type="entry name" value="Fatty_acid_desaturase"/>
</dbReference>
<dbReference type="AlphaFoldDB" id="A0A813FLJ0"/>
<dbReference type="Pfam" id="PF00173">
    <property type="entry name" value="Cyt-b5"/>
    <property type="match status" value="1"/>
</dbReference>
<evidence type="ECO:0000256" key="5">
    <source>
        <dbReference type="SAM" id="MobiDB-lite"/>
    </source>
</evidence>
<dbReference type="InterPro" id="IPR001199">
    <property type="entry name" value="Cyt_B5-like_heme/steroid-bd"/>
</dbReference>
<dbReference type="SUPFAM" id="SSF55856">
    <property type="entry name" value="Cytochrome b5-like heme/steroid binding domain"/>
    <property type="match status" value="1"/>
</dbReference>
<dbReference type="PROSITE" id="PS50255">
    <property type="entry name" value="CYTOCHROME_B5_2"/>
    <property type="match status" value="1"/>
</dbReference>
<comment type="caution">
    <text evidence="7">The sequence shown here is derived from an EMBL/GenBank/DDBJ whole genome shotgun (WGS) entry which is preliminary data.</text>
</comment>
<evidence type="ECO:0000256" key="3">
    <source>
        <dbReference type="ARBA" id="ARBA00023004"/>
    </source>
</evidence>
<evidence type="ECO:0000256" key="1">
    <source>
        <dbReference type="ARBA" id="ARBA00022617"/>
    </source>
</evidence>
<dbReference type="InterPro" id="IPR018506">
    <property type="entry name" value="Cyt_B5_heme-BS"/>
</dbReference>
<feature type="region of interest" description="Disordered" evidence="5">
    <location>
        <begin position="1"/>
        <end position="38"/>
    </location>
</feature>